<dbReference type="InterPro" id="IPR051782">
    <property type="entry name" value="ABC_Transporter_VariousFunc"/>
</dbReference>
<proteinExistence type="predicted"/>
<dbReference type="InterPro" id="IPR003593">
    <property type="entry name" value="AAA+_ATPase"/>
</dbReference>
<dbReference type="SMART" id="SM00382">
    <property type="entry name" value="AAA"/>
    <property type="match status" value="1"/>
</dbReference>
<dbReference type="InterPro" id="IPR027417">
    <property type="entry name" value="P-loop_NTPase"/>
</dbReference>
<dbReference type="Proteomes" id="UP000322530">
    <property type="component" value="Unassembled WGS sequence"/>
</dbReference>
<dbReference type="AlphaFoldDB" id="A0A5A5TL22"/>
<gene>
    <name evidence="5" type="ORF">KDI_52080</name>
</gene>
<feature type="domain" description="ABC transporter" evidence="4">
    <location>
        <begin position="24"/>
        <end position="250"/>
    </location>
</feature>
<dbReference type="Gene3D" id="3.40.50.300">
    <property type="entry name" value="P-loop containing nucleotide triphosphate hydrolases"/>
    <property type="match status" value="1"/>
</dbReference>
<dbReference type="CDD" id="cd03230">
    <property type="entry name" value="ABC_DR_subfamily_A"/>
    <property type="match status" value="1"/>
</dbReference>
<evidence type="ECO:0000259" key="4">
    <source>
        <dbReference type="PROSITE" id="PS50893"/>
    </source>
</evidence>
<organism evidence="5 6">
    <name type="scientific">Dictyobacter arantiisoli</name>
    <dbReference type="NCBI Taxonomy" id="2014874"/>
    <lineage>
        <taxon>Bacteria</taxon>
        <taxon>Bacillati</taxon>
        <taxon>Chloroflexota</taxon>
        <taxon>Ktedonobacteria</taxon>
        <taxon>Ktedonobacterales</taxon>
        <taxon>Dictyobacteraceae</taxon>
        <taxon>Dictyobacter</taxon>
    </lineage>
</organism>
<dbReference type="PROSITE" id="PS50893">
    <property type="entry name" value="ABC_TRANSPORTER_2"/>
    <property type="match status" value="1"/>
</dbReference>
<dbReference type="GO" id="GO:0016887">
    <property type="term" value="F:ATP hydrolysis activity"/>
    <property type="evidence" value="ECO:0007669"/>
    <property type="project" value="InterPro"/>
</dbReference>
<dbReference type="SUPFAM" id="SSF52540">
    <property type="entry name" value="P-loop containing nucleoside triphosphate hydrolases"/>
    <property type="match status" value="1"/>
</dbReference>
<dbReference type="OrthoDB" id="9775135at2"/>
<reference evidence="5 6" key="1">
    <citation type="submission" date="2019-01" db="EMBL/GenBank/DDBJ databases">
        <title>Draft genome sequence of Dictyobacter sp. Uno17.</title>
        <authorList>
            <person name="Wang C.M."/>
            <person name="Zheng Y."/>
            <person name="Sakai Y."/>
            <person name="Abe K."/>
            <person name="Yokota A."/>
            <person name="Yabe S."/>
        </authorList>
    </citation>
    <scope>NUCLEOTIDE SEQUENCE [LARGE SCALE GENOMIC DNA]</scope>
    <source>
        <strain evidence="5 6">Uno17</strain>
    </source>
</reference>
<dbReference type="PANTHER" id="PTHR42939:SF1">
    <property type="entry name" value="ABC TRANSPORTER ATP-BINDING PROTEIN ALBC-RELATED"/>
    <property type="match status" value="1"/>
</dbReference>
<evidence type="ECO:0000313" key="5">
    <source>
        <dbReference type="EMBL" id="GCF11644.1"/>
    </source>
</evidence>
<evidence type="ECO:0000256" key="3">
    <source>
        <dbReference type="ARBA" id="ARBA00022840"/>
    </source>
</evidence>
<evidence type="ECO:0000256" key="2">
    <source>
        <dbReference type="ARBA" id="ARBA00022741"/>
    </source>
</evidence>
<keyword evidence="3 5" id="KW-0067">ATP-binding</keyword>
<dbReference type="RefSeq" id="WP_149404464.1">
    <property type="nucleotide sequence ID" value="NZ_BIXY01000130.1"/>
</dbReference>
<sequence>MNDNTLRMQSRNTSAQALISNIAIEIENLTVNYGKNPVIKGLSLEVPVGSIYGFLGANGAGKTTTIKTLLGFRPPNSGRARVLGYDVVSQQREICRRVSYVSETNSLYEYLTISQLCHLCRDMQQHWNQEIVNRYIHTFELPLNKRVKYFSKGMKSQLALCLALGNDPDLLILDEPTTGLDPVARQVFLTTLVSDVAAAGKTIFFSSHILSEVEAIADHVAVLHHGSIVLNDEVDNLREMQKVLHLTYVEQPPAEELERLRRWPGVHLFEQEGRTVRLRIEGDVDALTKSIQARPYEPRNLEVVSVQLEDLLIEYIKGGGK</sequence>
<name>A0A5A5TL22_9CHLR</name>
<accession>A0A5A5TL22</accession>
<evidence type="ECO:0000313" key="6">
    <source>
        <dbReference type="Proteomes" id="UP000322530"/>
    </source>
</evidence>
<protein>
    <submittedName>
        <fullName evidence="5">ABC transporter ATP-binding protein</fullName>
    </submittedName>
</protein>
<evidence type="ECO:0000256" key="1">
    <source>
        <dbReference type="ARBA" id="ARBA00022448"/>
    </source>
</evidence>
<dbReference type="GO" id="GO:0005524">
    <property type="term" value="F:ATP binding"/>
    <property type="evidence" value="ECO:0007669"/>
    <property type="project" value="UniProtKB-KW"/>
</dbReference>
<keyword evidence="6" id="KW-1185">Reference proteome</keyword>
<dbReference type="EMBL" id="BIXY01000130">
    <property type="protein sequence ID" value="GCF11644.1"/>
    <property type="molecule type" value="Genomic_DNA"/>
</dbReference>
<keyword evidence="2" id="KW-0547">Nucleotide-binding</keyword>
<dbReference type="Pfam" id="PF00005">
    <property type="entry name" value="ABC_tran"/>
    <property type="match status" value="1"/>
</dbReference>
<dbReference type="PANTHER" id="PTHR42939">
    <property type="entry name" value="ABC TRANSPORTER ATP-BINDING PROTEIN ALBC-RELATED"/>
    <property type="match status" value="1"/>
</dbReference>
<keyword evidence="1" id="KW-0813">Transport</keyword>
<comment type="caution">
    <text evidence="5">The sequence shown here is derived from an EMBL/GenBank/DDBJ whole genome shotgun (WGS) entry which is preliminary data.</text>
</comment>
<dbReference type="InterPro" id="IPR003439">
    <property type="entry name" value="ABC_transporter-like_ATP-bd"/>
</dbReference>